<evidence type="ECO:0000256" key="5">
    <source>
        <dbReference type="HAMAP-Rule" id="MF_00737"/>
    </source>
</evidence>
<organism evidence="9 10">
    <name type="scientific">Candidatus Pseudogracilibacillus intestinigallinarum</name>
    <dbReference type="NCBI Taxonomy" id="2838742"/>
    <lineage>
        <taxon>Bacteria</taxon>
        <taxon>Bacillati</taxon>
        <taxon>Bacillota</taxon>
        <taxon>Bacilli</taxon>
        <taxon>Bacillales</taxon>
        <taxon>Bacillaceae</taxon>
        <taxon>Pseudogracilibacillus</taxon>
    </lineage>
</organism>
<dbReference type="EC" id="3.5.3.8" evidence="5 6"/>
<feature type="binding site" evidence="5 7">
    <location>
        <position position="151"/>
    </location>
    <ligand>
        <name>Mn(2+)</name>
        <dbReference type="ChEBI" id="CHEBI:29035"/>
        <label>1</label>
    </ligand>
</feature>
<evidence type="ECO:0000313" key="9">
    <source>
        <dbReference type="EMBL" id="HIV73476.1"/>
    </source>
</evidence>
<evidence type="ECO:0000256" key="1">
    <source>
        <dbReference type="ARBA" id="ARBA00022723"/>
    </source>
</evidence>
<dbReference type="PIRSF" id="PIRSF036979">
    <property type="entry name" value="Arginase"/>
    <property type="match status" value="1"/>
</dbReference>
<keyword evidence="2 5" id="KW-0378">Hydrolase</keyword>
<feature type="binding site" evidence="7">
    <location>
        <position position="238"/>
    </location>
    <ligand>
        <name>Mn(2+)</name>
        <dbReference type="ChEBI" id="CHEBI:29035"/>
        <label>1</label>
    </ligand>
</feature>
<dbReference type="GO" id="GO:0030145">
    <property type="term" value="F:manganese ion binding"/>
    <property type="evidence" value="ECO:0007669"/>
    <property type="project" value="UniProtKB-UniRule"/>
</dbReference>
<feature type="binding site" evidence="5 7">
    <location>
        <position position="125"/>
    </location>
    <ligand>
        <name>Mn(2+)</name>
        <dbReference type="ChEBI" id="CHEBI:29035"/>
        <label>1</label>
    </ligand>
</feature>
<evidence type="ECO:0000313" key="10">
    <source>
        <dbReference type="Proteomes" id="UP000823937"/>
    </source>
</evidence>
<dbReference type="HAMAP" id="MF_00737">
    <property type="entry name" value="Formimidoylglutam"/>
    <property type="match status" value="1"/>
</dbReference>
<dbReference type="EMBL" id="DXHX01000003">
    <property type="protein sequence ID" value="HIV73476.1"/>
    <property type="molecule type" value="Genomic_DNA"/>
</dbReference>
<dbReference type="Pfam" id="PF00491">
    <property type="entry name" value="Arginase"/>
    <property type="match status" value="1"/>
</dbReference>
<evidence type="ECO:0000256" key="6">
    <source>
        <dbReference type="NCBIfam" id="TIGR01227"/>
    </source>
</evidence>
<evidence type="ECO:0000256" key="3">
    <source>
        <dbReference type="ARBA" id="ARBA00022808"/>
    </source>
</evidence>
<keyword evidence="1 5" id="KW-0479">Metal-binding</keyword>
<dbReference type="CDD" id="cd09988">
    <property type="entry name" value="Formimidoylglutamase"/>
    <property type="match status" value="1"/>
</dbReference>
<feature type="binding site" evidence="5 7">
    <location>
        <position position="236"/>
    </location>
    <ligand>
        <name>Mn(2+)</name>
        <dbReference type="ChEBI" id="CHEBI:29035"/>
        <label>1</label>
    </ligand>
</feature>
<accession>A0A9D1PKF7</accession>
<feature type="binding site" evidence="5">
    <location>
        <position position="238"/>
    </location>
    <ligand>
        <name>Mn(2+)</name>
        <dbReference type="ChEBI" id="CHEBI:29035"/>
        <label>2</label>
    </ligand>
</feature>
<dbReference type="SUPFAM" id="SSF52768">
    <property type="entry name" value="Arginase/deacetylase"/>
    <property type="match status" value="1"/>
</dbReference>
<dbReference type="GO" id="GO:0050415">
    <property type="term" value="F:formimidoylglutamase activity"/>
    <property type="evidence" value="ECO:0007669"/>
    <property type="project" value="UniProtKB-UniRule"/>
</dbReference>
<comment type="pathway">
    <text evidence="5">Amino-acid degradation; L-histidine degradation into L-glutamate; L-glutamate from N-formimidoyl-L-glutamate (hydrolase route): step 1/1.</text>
</comment>
<sequence>MMSLVFEWTGREDLNAKGKRFHQVVQNIKIEDLKKTSEQSFSFVGFECQEGVRRNKGRLGAKEGPNAIRSMLASIPYHVEKENLFDIGNVRCDDENLEDAQKRLGESVAGIISKQHTPIILGGGHETFYGHYLGVREAIGPDKKIGMINLDAHFDMRIDETPSSGTMFRQILESDAHAGYLVIGIQELGNTEQLFDTAAQLGAQHVKAGEIYPIESTYETIDAFVAAHDVIIYTICTDVIDQSIAPGVSAPAPFGLDAQTVRNITNYVVQKEKFVSMDVSEVNPTYDVDNRTSRFIAYVLAEAISNKNK</sequence>
<comment type="caution">
    <text evidence="9">The sequence shown here is derived from an EMBL/GenBank/DDBJ whole genome shotgun (WGS) entry which is preliminary data.</text>
</comment>
<dbReference type="PROSITE" id="PS51409">
    <property type="entry name" value="ARGINASE_2"/>
    <property type="match status" value="1"/>
</dbReference>
<evidence type="ECO:0000256" key="2">
    <source>
        <dbReference type="ARBA" id="ARBA00022801"/>
    </source>
</evidence>
<dbReference type="AlphaFoldDB" id="A0A9D1PKF7"/>
<feature type="binding site" evidence="7">
    <location>
        <position position="153"/>
    </location>
    <ligand>
        <name>Mn(2+)</name>
        <dbReference type="ChEBI" id="CHEBI:29035"/>
        <label>1</label>
    </ligand>
</feature>
<protein>
    <recommendedName>
        <fullName evidence="5 6">Formimidoylglutamase</fullName>
        <ecNumber evidence="5 6">3.5.3.8</ecNumber>
    </recommendedName>
    <alternativeName>
        <fullName evidence="5">Formiminoglutamase</fullName>
    </alternativeName>
    <alternativeName>
        <fullName evidence="5">Formiminoglutamate hydrolase</fullName>
    </alternativeName>
</protein>
<dbReference type="Gene3D" id="3.40.800.10">
    <property type="entry name" value="Ureohydrolase domain"/>
    <property type="match status" value="1"/>
</dbReference>
<gene>
    <name evidence="5 9" type="primary">hutG</name>
    <name evidence="9" type="ORF">H9895_00165</name>
</gene>
<dbReference type="GO" id="GO:0033389">
    <property type="term" value="P:putrescine biosynthetic process from arginine, via agmatine"/>
    <property type="evidence" value="ECO:0007669"/>
    <property type="project" value="TreeGrafter"/>
</dbReference>
<dbReference type="GO" id="GO:0008783">
    <property type="term" value="F:agmatinase activity"/>
    <property type="evidence" value="ECO:0007669"/>
    <property type="project" value="TreeGrafter"/>
</dbReference>
<feature type="binding site" evidence="5">
    <location>
        <position position="151"/>
    </location>
    <ligand>
        <name>Mn(2+)</name>
        <dbReference type="ChEBI" id="CHEBI:29035"/>
        <label>2</label>
    </ligand>
</feature>
<evidence type="ECO:0000256" key="8">
    <source>
        <dbReference type="PROSITE-ProRule" id="PRU00742"/>
    </source>
</evidence>
<keyword evidence="3 5" id="KW-0369">Histidine metabolism</keyword>
<evidence type="ECO:0000256" key="7">
    <source>
        <dbReference type="PIRSR" id="PIRSR036979-1"/>
    </source>
</evidence>
<comment type="function">
    <text evidence="5">Catalyzes the conversion of N-formimidoyl-L-glutamate to L-glutamate and formamide.</text>
</comment>
<reference evidence="9" key="2">
    <citation type="submission" date="2021-04" db="EMBL/GenBank/DDBJ databases">
        <authorList>
            <person name="Gilroy R."/>
        </authorList>
    </citation>
    <scope>NUCLEOTIDE SEQUENCE</scope>
    <source>
        <strain evidence="9">CHK169-2315</strain>
    </source>
</reference>
<feature type="binding site" evidence="5">
    <location>
        <position position="236"/>
    </location>
    <ligand>
        <name>Mn(2+)</name>
        <dbReference type="ChEBI" id="CHEBI:29035"/>
        <label>2</label>
    </ligand>
</feature>
<comment type="catalytic activity">
    <reaction evidence="5">
        <text>N-formimidoyl-L-glutamate + H2O = formamide + L-glutamate</text>
        <dbReference type="Rhea" id="RHEA:22492"/>
        <dbReference type="ChEBI" id="CHEBI:15377"/>
        <dbReference type="ChEBI" id="CHEBI:16397"/>
        <dbReference type="ChEBI" id="CHEBI:29985"/>
        <dbReference type="ChEBI" id="CHEBI:58928"/>
        <dbReference type="EC" id="3.5.3.8"/>
    </reaction>
</comment>
<comment type="cofactor">
    <cofactor evidence="5 7">
        <name>Mn(2+)</name>
        <dbReference type="ChEBI" id="CHEBI:29035"/>
    </cofactor>
    <text evidence="5 7">Binds 2 manganese ions per subunit.</text>
</comment>
<feature type="binding site" evidence="5">
    <location>
        <position position="153"/>
    </location>
    <ligand>
        <name>Mn(2+)</name>
        <dbReference type="ChEBI" id="CHEBI:29035"/>
        <label>2</label>
    </ligand>
</feature>
<comment type="similarity">
    <text evidence="5 8">Belongs to the arginase family.</text>
</comment>
<name>A0A9D1PKF7_9BACI</name>
<evidence type="ECO:0000256" key="4">
    <source>
        <dbReference type="ARBA" id="ARBA00023211"/>
    </source>
</evidence>
<keyword evidence="4 5" id="KW-0464">Manganese</keyword>
<feature type="binding site" evidence="5 7">
    <location>
        <position position="155"/>
    </location>
    <ligand>
        <name>Mn(2+)</name>
        <dbReference type="ChEBI" id="CHEBI:29035"/>
        <label>1</label>
    </ligand>
</feature>
<dbReference type="InterPro" id="IPR005923">
    <property type="entry name" value="HutG"/>
</dbReference>
<dbReference type="InterPro" id="IPR023696">
    <property type="entry name" value="Ureohydrolase_dom_sf"/>
</dbReference>
<dbReference type="NCBIfam" id="TIGR01227">
    <property type="entry name" value="hutG"/>
    <property type="match status" value="1"/>
</dbReference>
<dbReference type="PANTHER" id="PTHR11358">
    <property type="entry name" value="ARGINASE/AGMATINASE"/>
    <property type="match status" value="1"/>
</dbReference>
<dbReference type="PANTHER" id="PTHR11358:SF35">
    <property type="entry name" value="FORMIMIDOYLGLUTAMASE"/>
    <property type="match status" value="1"/>
</dbReference>
<dbReference type="Proteomes" id="UP000823937">
    <property type="component" value="Unassembled WGS sequence"/>
</dbReference>
<dbReference type="GO" id="GO:0019556">
    <property type="term" value="P:L-histidine catabolic process to glutamate and formamide"/>
    <property type="evidence" value="ECO:0007669"/>
    <property type="project" value="UniProtKB-UniRule"/>
</dbReference>
<proteinExistence type="inferred from homology"/>
<dbReference type="InterPro" id="IPR006035">
    <property type="entry name" value="Ureohydrolase"/>
</dbReference>
<reference evidence="9" key="1">
    <citation type="journal article" date="2021" name="PeerJ">
        <title>Extensive microbial diversity within the chicken gut microbiome revealed by metagenomics and culture.</title>
        <authorList>
            <person name="Gilroy R."/>
            <person name="Ravi A."/>
            <person name="Getino M."/>
            <person name="Pursley I."/>
            <person name="Horton D.L."/>
            <person name="Alikhan N.F."/>
            <person name="Baker D."/>
            <person name="Gharbi K."/>
            <person name="Hall N."/>
            <person name="Watson M."/>
            <person name="Adriaenssens E.M."/>
            <person name="Foster-Nyarko E."/>
            <person name="Jarju S."/>
            <person name="Secka A."/>
            <person name="Antonio M."/>
            <person name="Oren A."/>
            <person name="Chaudhuri R.R."/>
            <person name="La Ragione R."/>
            <person name="Hildebrand F."/>
            <person name="Pallen M.J."/>
        </authorList>
    </citation>
    <scope>NUCLEOTIDE SEQUENCE</scope>
    <source>
        <strain evidence="9">CHK169-2315</strain>
    </source>
</reference>